<organism evidence="1">
    <name type="scientific">marine metagenome</name>
    <dbReference type="NCBI Taxonomy" id="408172"/>
    <lineage>
        <taxon>unclassified sequences</taxon>
        <taxon>metagenomes</taxon>
        <taxon>ecological metagenomes</taxon>
    </lineage>
</organism>
<gene>
    <name evidence="1" type="ORF">METZ01_LOCUS260002</name>
</gene>
<accession>A0A382J5S9</accession>
<reference evidence="1" key="1">
    <citation type="submission" date="2018-05" db="EMBL/GenBank/DDBJ databases">
        <authorList>
            <person name="Lanie J.A."/>
            <person name="Ng W.-L."/>
            <person name="Kazmierczak K.M."/>
            <person name="Andrzejewski T.M."/>
            <person name="Davidsen T.M."/>
            <person name="Wayne K.J."/>
            <person name="Tettelin H."/>
            <person name="Glass J.I."/>
            <person name="Rusch D."/>
            <person name="Podicherti R."/>
            <person name="Tsui H.-C.T."/>
            <person name="Winkler M.E."/>
        </authorList>
    </citation>
    <scope>NUCLEOTIDE SEQUENCE</scope>
</reference>
<evidence type="ECO:0000313" key="1">
    <source>
        <dbReference type="EMBL" id="SVC07148.1"/>
    </source>
</evidence>
<dbReference type="AlphaFoldDB" id="A0A382J5S9"/>
<sequence>MRKIATNPLRSRDLALAGGLLVFPLFLYPANLAWVVDFRVAEA</sequence>
<dbReference type="EMBL" id="UINC01071897">
    <property type="protein sequence ID" value="SVC07148.1"/>
    <property type="molecule type" value="Genomic_DNA"/>
</dbReference>
<name>A0A382J5S9_9ZZZZ</name>
<protein>
    <submittedName>
        <fullName evidence="1">Uncharacterized protein</fullName>
    </submittedName>
</protein>
<proteinExistence type="predicted"/>